<dbReference type="InterPro" id="IPR003032">
    <property type="entry name" value="Ryanodine_rcpt"/>
</dbReference>
<feature type="domain" description="Ryanodine receptor Ryr" evidence="1">
    <location>
        <begin position="58"/>
        <end position="104"/>
    </location>
</feature>
<reference evidence="2" key="1">
    <citation type="submission" date="2022-05" db="EMBL/GenBank/DDBJ databases">
        <authorList>
            <person name="Friedrich I."/>
            <person name="Poehlein A."/>
            <person name="Schneider D."/>
            <person name="Hertel R."/>
            <person name="Daniel R."/>
        </authorList>
    </citation>
    <scope>NUCLEOTIDE SEQUENCE</scope>
</reference>
<evidence type="ECO:0000313" key="3">
    <source>
        <dbReference type="Proteomes" id="UP001057427"/>
    </source>
</evidence>
<dbReference type="EMBL" id="ON529858">
    <property type="protein sequence ID" value="UTC29848.1"/>
    <property type="molecule type" value="Genomic_DNA"/>
</dbReference>
<keyword evidence="3" id="KW-1185">Reference proteome</keyword>
<gene>
    <name evidence="2" type="ORF">BAJUN_02180</name>
</gene>
<accession>A0A9E7N6W5</accession>
<dbReference type="Proteomes" id="UP001057427">
    <property type="component" value="Segment"/>
</dbReference>
<dbReference type="Gene3D" id="6.20.350.10">
    <property type="match status" value="1"/>
</dbReference>
<proteinExistence type="predicted"/>
<dbReference type="Pfam" id="PF02026">
    <property type="entry name" value="RyR"/>
    <property type="match status" value="1"/>
</dbReference>
<sequence length="122" mass="13426">MSDPVKIEACARAAHEANRAYCIAIGDLTQPSWEEAPEWQKKSAVNGVIGVLHGNGPEQSHESWSAERIADGWRFGEEKDPEAKTHPCLVPYAELSDAQRRKDDVYVAVVNAMRNALALRAA</sequence>
<name>A0A9E7N6W5_9CAUD</name>
<organism evidence="2 3">
    <name type="scientific">Brevundimonas phage vB_BgoS-Bajun</name>
    <dbReference type="NCBI Taxonomy" id="2948594"/>
    <lineage>
        <taxon>Viruses</taxon>
        <taxon>Duplodnaviria</taxon>
        <taxon>Heunggongvirae</taxon>
        <taxon>Uroviricota</taxon>
        <taxon>Caudoviricetes</taxon>
        <taxon>Dolichocephalovirinae</taxon>
    </lineage>
</organism>
<evidence type="ECO:0000259" key="1">
    <source>
        <dbReference type="Pfam" id="PF02026"/>
    </source>
</evidence>
<evidence type="ECO:0000313" key="2">
    <source>
        <dbReference type="EMBL" id="UTC29848.1"/>
    </source>
</evidence>
<protein>
    <recommendedName>
        <fullName evidence="1">Ryanodine receptor Ryr domain-containing protein</fullName>
    </recommendedName>
</protein>